<dbReference type="Proteomes" id="UP000318447">
    <property type="component" value="Unassembled WGS sequence"/>
</dbReference>
<reference evidence="6" key="1">
    <citation type="submission" date="2019-02" db="EMBL/GenBank/DDBJ databases">
        <title>FDA dAtabase for Regulatory Grade micrObial Sequences (FDA-ARGOS): Supporting development and validation of Infectious Disease Dx tests.</title>
        <authorList>
            <person name="Duncan R."/>
            <person name="Fisher C."/>
            <person name="Tallon L."/>
            <person name="Sadzewicz L."/>
            <person name="Sengamalay N."/>
            <person name="Ott S."/>
            <person name="Godinez A."/>
            <person name="Nagaraj S."/>
            <person name="Vavikolanu K."/>
            <person name="Nadendla S."/>
            <person name="Aluvathingal J."/>
            <person name="Sichtig H."/>
        </authorList>
    </citation>
    <scope>NUCLEOTIDE SEQUENCE [LARGE SCALE GENOMIC DNA]</scope>
    <source>
        <strain evidence="6">FDAARGOS_361</strain>
    </source>
</reference>
<evidence type="ECO:0000256" key="2">
    <source>
        <dbReference type="SAM" id="MobiDB-lite"/>
    </source>
</evidence>
<dbReference type="VEuPathDB" id="TriTrypDB:LDHU3_20.1950"/>
<sequence length="3602" mass="386007">MNTALPMLQGPSPASPRKNMSDSAPGAASASPAPAQRVAGGGTLHERLVARHRDAIEAFRASARSFNSDVDAAQQQRVVLLHNVLAESHASTLSMITQEQQRLSEQQAEAQVHNEALRDADPDAVLPVCTDMYHCSTADDQGRARAMTLMKQDRLRLVQLLVEVRDHYRSRVAAIDTCFADIASAEEARCKHIQAAVQELMARLTRIAVTSTTESQVLAQRILHHTNEQLGGNYLGMQTMATQLRQRELYKHQQYQRTLIAVYRDTQVHMAQQHVTWCITVLRSALFHRPEGRLQSVKAAEQLMGAIRSEAVGLARGLTEVVDSLEVAQPSASTAELQVCGGSGANGWLRSFEPNVHLPVFVDEDPHAVLEEWHMRVSILLRHCGARCNELMARVRADEAARTSVAAALAEQTLSDLEAIAHPLSEESSLLQRASLAHSGTDKDGQDVSPDEAADLLDDALHSLTDAHSGVLAIKQSIVRSAAWAFCVPTIEKEGQWFVHLVSHGFRRGYAQFCADAVKSTGSMLMSLEGATDILVTSTRGLLGFLRGLYAQWQEKEMDYRDEVARLELQLRVLEEALRQQETPAAAEARYTAGLTCLQSIADAHTRYYEAVRSRVANATADVLQVSQACVGELSRQAGLSWARLSSSDECEIPDTPQQQLQCKNSAGAVPASTHESVPAAAAAPRWSTSHGEEFTIDSVAFRFACVAARSGGGDVTANAGASLEDFDDDKTAATGAAPGADFQQFYLNLLPELQPAQQHVSLFLPQSQVSEWKEYLRCALMEWGLSLQRHAWESWRLYTAAFQDDVQHRVAEVLRYHHRRPATLQATVYEARVRELTDAKNRGDKMLSRIAERVSRVQTLKHTFLTQTSHNDSDQALIRERATLLVKVRDAMSTNAVRALVSRHDALCAEYCTALADRCAEAVHNLERARGVIEDDCAQLLHDRAVELRGGDTAAQLLVDDPVQMRVDHLRSEVQETLTQSLKAVEDQQQTRAAEVDNWKAAWTSTVEHSSAELSVFQTVQEGLARLKAQVQTLLTTAAAEEAELAAGVAMVVREVDEASAAPVMDLEAAIHALFKESPPATSPAGDGGGDTPLTTEDLKNMVEYNLKVTKAMQQDRIRAASACTVLASLDKLRGLLYARGCRLGLLAHTVEMLRVSPLHYVLPMELGEEEPEAVRGRAGSRSVSSKAGRRAKDVQGAPTAGHTAMPLSTPATYAEQVAQWTAQVLRDAEAAAQRHVKAFPGDMYRRLPGMTGGTVEQLNAAVAALCVAQEERVKSYTAKAGQPFRQRVQELWNTLQSTPSLLVHTLSAGATTAILERVEAVLRPWWRFQAQSSEQWRAHRRAVKLSLARQPNATALTSLTEAEAARSDTTELALQQAWAWSLREVEDEVGLHVARCWTALHSYSHLLKGLVTPQHLVPTTEVLEGGHHRGLRHLLELRAQHERAAAELEGTAGAKKDPRLQEVIPLHRADTPGNNPSAASKRHANASVAAAAAAATIESAPLAQLSQWSDVELPGLPLNTCVPLSQYNAQHPQTAVPPPLAAAAYVPAAVRLTTDGKGPQGHGNRRISAATSSASSNTSGRKGHASIAMDAKATAEVSVPLLVPRAPLVLECAQLLRAAVQSVSSQGNEAAGVLSNAFGFYERQEAQWRQTWVLTLKDMTTMPMAEETQHDLPTLVSSLQAATVDAALVAWCASLQQSSVSSRFGALIVDHILQGMLPYVALQRCLRLLDTFLGWVTRPNAGSAELGIGAASPSCPVLVPSHFVVEWIELAWATVTTLSRDNDGTSSPTSTASLSNMLSLEARLLALQVLPPLLQHQPGALGTQVCTYEMIEYIKRACTRATEPSVRIAVGTSLRGLLEAGLRVTSPTVAYALIDMLLTLCDEASLHSVADEELHDVGVAMGYLLAFYQCDFTMDVLADILQASTASTSKPAGEERSGYRCVGGGGSGRVRWQFFGGSDAVEGSRVVQRSFNERMSRAAQRALATALATLCSCCATPATTADAIHCCFVLLVPLADDARAYMPRLLADAMLEWATQLPSNGYRVVLADSLRGYIQRSGENKAVARTAMVALQGVMLTLTSSLQIGFNVAEDVLAAVQATPSLLHAGVEVLGAVARTNLLYARHLQHQCAQVDSADVANTLAFQLQVRALLNTASVLRAGPASHEDTLGEEDRVSLVHVCIRLLLRLSRGDPPRTVQNVHYRKAELIFRLTQLLYDLLRGSAEAVLGAIRDEVLPCTVGFMNLLVGSPAPTIAYYKAVAAACAMLRRAPVISDMERMLAVGFLEAHLASQSNGAEQDASAATSSAATAYFAISRGSLFELISSKPWPTCKDDGSLRWLAAQALKDVATACAQGVPVLSFADACDATVASAAQSMRLLRADLLPNSASEASFGASSAAAETPTHTVEECGGHAVRLLRWTLRHFLQRAGADGVCVALLTSLRTELFEVYCTPVGVGAAESAEDEARRVVQRDVALWNCLCIVEQFLQEASPRTAAALWQNADWDAEVRRWQSLAAQLVPAVARASVEVRLLAAKVLGRCLVFTDQVGLYTSQAMSAAAQGFVGKSVQYDALSALMVLSEAHSCYKECRAAAAVVTSTDNDSSPTLPLATSLLVEAWKQITSSAPTANTAAAMSAPLILLLSLRLTRAYPAEVEAALFDSVMAALLAPMTAANRFWWSPESALGVLTAVQQLWTAFPGNMAGASAVRHGTALALLQQSHAEALRGQRASSSTVVTAALDAVHIYTLKQQRERGKAALAGAREQHDLWHALLHQCLDHVTFIPPDEANAAFRANVRVRGQSAALRRRVMLDDGVSRRLAVLWRMAMEGLTEASPPAARGNVWLLNPVDVAVQVDVAIAAATRREWVSVAQSIYTLPLSPRSTWKPLQAGGADLSLKMYLDGIRAVLQARPPHVQVDIAKRDTDMFAAVEEAGAADTVRGGGSDSEDTKEYAEEYGEEGMGGILSEAGGAGGGGGAGEDRGPMTFDLGAGGGHSAAASLTFDVAAKEAAMWLLYGVLHSISASGSSTTTTGRENDDEARRALLPVVVAAAQLVEVHPEVQMSTIAVLQEVLVAWGNATQQQGYSRETPVLLQWKTQLVVGLTTVLQHGLLSLEGCTSLAVAQASAMHLEGGDGGGSASDDAADAAAAEQSQRNILRSLTSAPCQAALTLLCELFVTAASLANGYVQSADTIGLGWSGGGGGNDDGTSVTSSVYASSTSVSAGDVLQAVAFLTQEPLKALLGPALRMAALTSMVTLSGQLAANHQRLLAQLAQERLCARIEKRLSNSQPLQSAWDTVDTGLLRIVTVAPVSRDTAAALLERITPVLSQPAAGGWKAEVAVSILLAGMTASLDLNRLLPLLTVLSVESLLSDVPQEMLARLHQAVRSYLRKGGPTRARALALASPAGLLLAEHCAASDNSSVVCHSPLAHRATWPVVLRLLWEARDPLHVFTVMWSSTPFLAHATLSCSTPLREQVPQHRLQAEVLLAILASLGASSASNTGVNEAVVLLLLRCGRLMSELLVGIMASAEEHAAAPGADALYTVLAYVVAVLCTPLGAAFAVALRPVGLHLMHTVAPSAGPALREAIQRLGSTKAMQLRSFMEGSCA</sequence>
<gene>
    <name evidence="5" type="ORF">CGC21_29085</name>
</gene>
<evidence type="ECO:0000256" key="1">
    <source>
        <dbReference type="SAM" id="Coils"/>
    </source>
</evidence>
<keyword evidence="3" id="KW-0812">Transmembrane</keyword>
<feature type="compositionally biased region" description="Low complexity" evidence="2">
    <location>
        <begin position="23"/>
        <end position="35"/>
    </location>
</feature>
<evidence type="ECO:0000256" key="3">
    <source>
        <dbReference type="SAM" id="Phobius"/>
    </source>
</evidence>
<evidence type="ECO:0000259" key="4">
    <source>
        <dbReference type="Pfam" id="PF14644"/>
    </source>
</evidence>
<name>A0A504XLW0_LEIDO</name>
<feature type="region of interest" description="Disordered" evidence="2">
    <location>
        <begin position="664"/>
        <end position="685"/>
    </location>
</feature>
<evidence type="ECO:0000313" key="5">
    <source>
        <dbReference type="EMBL" id="TPP49851.1"/>
    </source>
</evidence>
<feature type="coiled-coil region" evidence="1">
    <location>
        <begin position="550"/>
        <end position="577"/>
    </location>
</feature>
<feature type="region of interest" description="Disordered" evidence="2">
    <location>
        <begin position="1"/>
        <end position="38"/>
    </location>
</feature>
<dbReference type="VEuPathDB" id="TriTrypDB:LdBPK_201560.1"/>
<comment type="caution">
    <text evidence="5">The sequence shown here is derived from an EMBL/GenBank/DDBJ whole genome shotgun (WGS) entry which is preliminary data.</text>
</comment>
<evidence type="ECO:0000313" key="6">
    <source>
        <dbReference type="Proteomes" id="UP000318447"/>
    </source>
</evidence>
<dbReference type="VEuPathDB" id="TriTrypDB:LdCL_200020500"/>
<feature type="region of interest" description="Disordered" evidence="2">
    <location>
        <begin position="1174"/>
        <end position="1208"/>
    </location>
</feature>
<proteinExistence type="predicted"/>
<feature type="compositionally biased region" description="Low complexity" evidence="2">
    <location>
        <begin position="1178"/>
        <end position="1188"/>
    </location>
</feature>
<dbReference type="VEuPathDB" id="TriTrypDB:LdCL_200020400"/>
<accession>A0A504XLW0</accession>
<dbReference type="EMBL" id="RHLC01000023">
    <property type="protein sequence ID" value="TPP49851.1"/>
    <property type="molecule type" value="Genomic_DNA"/>
</dbReference>
<keyword evidence="3" id="KW-1133">Transmembrane helix</keyword>
<feature type="domain" description="DUF4456" evidence="4">
    <location>
        <begin position="1248"/>
        <end position="1420"/>
    </location>
</feature>
<dbReference type="PANTHER" id="PTHR21444:SF14">
    <property type="entry name" value="COILED-COIL DOMAIN-CONTAINING PROTEIN 180"/>
    <property type="match status" value="1"/>
</dbReference>
<dbReference type="VEuPathDB" id="TriTrypDB:LDHU3_20.1940"/>
<feature type="transmembrane region" description="Helical" evidence="3">
    <location>
        <begin position="3535"/>
        <end position="3559"/>
    </location>
</feature>
<keyword evidence="3" id="KW-0472">Membrane</keyword>
<feature type="region of interest" description="Disordered" evidence="2">
    <location>
        <begin position="1555"/>
        <end position="1589"/>
    </location>
</feature>
<dbReference type="InterPro" id="IPR027914">
    <property type="entry name" value="DUF4456"/>
</dbReference>
<protein>
    <recommendedName>
        <fullName evidence="4">DUF4456 domain-containing protein</fullName>
    </recommendedName>
</protein>
<dbReference type="VEuPathDB" id="TriTrypDB:LdBPK_201570.1"/>
<keyword evidence="1" id="KW-0175">Coiled coil</keyword>
<dbReference type="PANTHER" id="PTHR21444">
    <property type="entry name" value="COILED-COIL DOMAIN-CONTAINING PROTEIN 180"/>
    <property type="match status" value="1"/>
</dbReference>
<dbReference type="Pfam" id="PF14644">
    <property type="entry name" value="DUF4456"/>
    <property type="match status" value="1"/>
</dbReference>
<feature type="compositionally biased region" description="Low complexity" evidence="2">
    <location>
        <begin position="1570"/>
        <end position="1581"/>
    </location>
</feature>
<organism evidence="5 6">
    <name type="scientific">Leishmania donovani</name>
    <dbReference type="NCBI Taxonomy" id="5661"/>
    <lineage>
        <taxon>Eukaryota</taxon>
        <taxon>Discoba</taxon>
        <taxon>Euglenozoa</taxon>
        <taxon>Kinetoplastea</taxon>
        <taxon>Metakinetoplastina</taxon>
        <taxon>Trypanosomatida</taxon>
        <taxon>Trypanosomatidae</taxon>
        <taxon>Leishmaniinae</taxon>
        <taxon>Leishmania</taxon>
    </lineage>
</organism>